<gene>
    <name evidence="3" type="ORF">FJY75_00665</name>
</gene>
<dbReference type="Proteomes" id="UP000748308">
    <property type="component" value="Unassembled WGS sequence"/>
</dbReference>
<protein>
    <submittedName>
        <fullName evidence="3">Outer membrane beta-barrel protein</fullName>
    </submittedName>
</protein>
<evidence type="ECO:0000313" key="4">
    <source>
        <dbReference type="Proteomes" id="UP000748308"/>
    </source>
</evidence>
<feature type="domain" description="Outer membrane protein beta-barrel" evidence="2">
    <location>
        <begin position="28"/>
        <end position="202"/>
    </location>
</feature>
<proteinExistence type="predicted"/>
<comment type="caution">
    <text evidence="3">The sequence shown here is derived from an EMBL/GenBank/DDBJ whole genome shotgun (WGS) entry which is preliminary data.</text>
</comment>
<dbReference type="SUPFAM" id="SSF56925">
    <property type="entry name" value="OMPA-like"/>
    <property type="match status" value="1"/>
</dbReference>
<evidence type="ECO:0000313" key="3">
    <source>
        <dbReference type="EMBL" id="MBM3316340.1"/>
    </source>
</evidence>
<evidence type="ECO:0000259" key="2">
    <source>
        <dbReference type="Pfam" id="PF13505"/>
    </source>
</evidence>
<sequence length="245" mass="26253">MSTSRDWRIRATDRPGLRRPLLLFLWLFLLASAALVAVPAAADAPRLSAALGYGVAGLFHDEYVAHVRHSSAAGEFSAGVWSVDAGYLFGPSLMVGARVHGLCVEVGDGAPVGKLDILPATAFLAYRRPALAGRLGGFFGAGVGRASVRFVPADTIAAWLPWQGGEIGVSSTSPFAAELFAGAEARLSENWALELRAATTWVDCEVAYRPRPIDGEGGFAPAHAYRVQARHLSLAVALRWWVEWW</sequence>
<dbReference type="InterPro" id="IPR011250">
    <property type="entry name" value="OMP/PagP_B-barrel"/>
</dbReference>
<organism evidence="3 4">
    <name type="scientific">Eiseniibacteriota bacterium</name>
    <dbReference type="NCBI Taxonomy" id="2212470"/>
    <lineage>
        <taxon>Bacteria</taxon>
        <taxon>Candidatus Eiseniibacteriota</taxon>
    </lineage>
</organism>
<accession>A0A937X698</accession>
<name>A0A937X698_UNCEI</name>
<dbReference type="Pfam" id="PF13505">
    <property type="entry name" value="OMP_b-brl"/>
    <property type="match status" value="1"/>
</dbReference>
<dbReference type="InterPro" id="IPR027385">
    <property type="entry name" value="Beta-barrel_OMP"/>
</dbReference>
<dbReference type="EMBL" id="VGIY01000007">
    <property type="protein sequence ID" value="MBM3316340.1"/>
    <property type="molecule type" value="Genomic_DNA"/>
</dbReference>
<reference evidence="3" key="1">
    <citation type="submission" date="2019-03" db="EMBL/GenBank/DDBJ databases">
        <title>Lake Tanganyika Metagenome-Assembled Genomes (MAGs).</title>
        <authorList>
            <person name="Tran P."/>
        </authorList>
    </citation>
    <scope>NUCLEOTIDE SEQUENCE</scope>
    <source>
        <strain evidence="3">M_DeepCast_400m_m2_100</strain>
    </source>
</reference>
<keyword evidence="1" id="KW-0732">Signal</keyword>
<evidence type="ECO:0000256" key="1">
    <source>
        <dbReference type="ARBA" id="ARBA00022729"/>
    </source>
</evidence>
<dbReference type="AlphaFoldDB" id="A0A937X698"/>
<dbReference type="Gene3D" id="2.40.160.20">
    <property type="match status" value="1"/>
</dbReference>